<keyword evidence="3" id="KW-1185">Reference proteome</keyword>
<accession>A0A9P6CLS2</accession>
<dbReference type="Proteomes" id="UP000807353">
    <property type="component" value="Unassembled WGS sequence"/>
</dbReference>
<name>A0A9P6CLS2_9AGAR</name>
<evidence type="ECO:0000313" key="2">
    <source>
        <dbReference type="EMBL" id="KAF9466585.1"/>
    </source>
</evidence>
<proteinExistence type="predicted"/>
<gene>
    <name evidence="2" type="ORF">BDZ94DRAFT_1251290</name>
</gene>
<evidence type="ECO:0000256" key="1">
    <source>
        <dbReference type="SAM" id="MobiDB-lite"/>
    </source>
</evidence>
<feature type="region of interest" description="Disordered" evidence="1">
    <location>
        <begin position="31"/>
        <end position="58"/>
    </location>
</feature>
<dbReference type="AlphaFoldDB" id="A0A9P6CLS2"/>
<dbReference type="EMBL" id="MU150241">
    <property type="protein sequence ID" value="KAF9466585.1"/>
    <property type="molecule type" value="Genomic_DNA"/>
</dbReference>
<sequence length="58" mass="6429">MEKEHDVIISLNSDLMINLILLSCFVVHGRTDGKSAQSSKDDENTDACLRLSVPWPEG</sequence>
<evidence type="ECO:0000313" key="3">
    <source>
        <dbReference type="Proteomes" id="UP000807353"/>
    </source>
</evidence>
<reference evidence="2" key="1">
    <citation type="submission" date="2020-11" db="EMBL/GenBank/DDBJ databases">
        <authorList>
            <consortium name="DOE Joint Genome Institute"/>
            <person name="Ahrendt S."/>
            <person name="Riley R."/>
            <person name="Andreopoulos W."/>
            <person name="Labutti K."/>
            <person name="Pangilinan J."/>
            <person name="Ruiz-Duenas F.J."/>
            <person name="Barrasa J.M."/>
            <person name="Sanchez-Garcia M."/>
            <person name="Camarero S."/>
            <person name="Miyauchi S."/>
            <person name="Serrano A."/>
            <person name="Linde D."/>
            <person name="Babiker R."/>
            <person name="Drula E."/>
            <person name="Ayuso-Fernandez I."/>
            <person name="Pacheco R."/>
            <person name="Padilla G."/>
            <person name="Ferreira P."/>
            <person name="Barriuso J."/>
            <person name="Kellner H."/>
            <person name="Castanera R."/>
            <person name="Alfaro M."/>
            <person name="Ramirez L."/>
            <person name="Pisabarro A.G."/>
            <person name="Kuo A."/>
            <person name="Tritt A."/>
            <person name="Lipzen A."/>
            <person name="He G."/>
            <person name="Yan M."/>
            <person name="Ng V."/>
            <person name="Cullen D."/>
            <person name="Martin F."/>
            <person name="Rosso M.-N."/>
            <person name="Henrissat B."/>
            <person name="Hibbett D."/>
            <person name="Martinez A.T."/>
            <person name="Grigoriev I.V."/>
        </authorList>
    </citation>
    <scope>NUCLEOTIDE SEQUENCE</scope>
    <source>
        <strain evidence="2">CBS 247.69</strain>
    </source>
</reference>
<protein>
    <submittedName>
        <fullName evidence="2">Uncharacterized protein</fullName>
    </submittedName>
</protein>
<organism evidence="2 3">
    <name type="scientific">Collybia nuda</name>
    <dbReference type="NCBI Taxonomy" id="64659"/>
    <lineage>
        <taxon>Eukaryota</taxon>
        <taxon>Fungi</taxon>
        <taxon>Dikarya</taxon>
        <taxon>Basidiomycota</taxon>
        <taxon>Agaricomycotina</taxon>
        <taxon>Agaricomycetes</taxon>
        <taxon>Agaricomycetidae</taxon>
        <taxon>Agaricales</taxon>
        <taxon>Tricholomatineae</taxon>
        <taxon>Clitocybaceae</taxon>
        <taxon>Collybia</taxon>
    </lineage>
</organism>
<comment type="caution">
    <text evidence="2">The sequence shown here is derived from an EMBL/GenBank/DDBJ whole genome shotgun (WGS) entry which is preliminary data.</text>
</comment>